<keyword evidence="1" id="KW-0812">Transmembrane</keyword>
<organism evidence="2">
    <name type="scientific">Coccolithus braarudii</name>
    <dbReference type="NCBI Taxonomy" id="221442"/>
    <lineage>
        <taxon>Eukaryota</taxon>
        <taxon>Haptista</taxon>
        <taxon>Haptophyta</taxon>
        <taxon>Prymnesiophyceae</taxon>
        <taxon>Coccolithales</taxon>
        <taxon>Coccolithaceae</taxon>
        <taxon>Coccolithus</taxon>
    </lineage>
</organism>
<evidence type="ECO:0000313" key="2">
    <source>
        <dbReference type="EMBL" id="CAD8615872.1"/>
    </source>
</evidence>
<dbReference type="Pfam" id="PF11998">
    <property type="entry name" value="DUF3493"/>
    <property type="match status" value="1"/>
</dbReference>
<keyword evidence="1" id="KW-0472">Membrane</keyword>
<evidence type="ECO:0000256" key="1">
    <source>
        <dbReference type="SAM" id="Phobius"/>
    </source>
</evidence>
<protein>
    <submittedName>
        <fullName evidence="2">Uncharacterized protein</fullName>
    </submittedName>
</protein>
<gene>
    <name evidence="2" type="ORF">CPEL01642_LOCUS19253</name>
</gene>
<dbReference type="PANTHER" id="PTHR35498:SF1">
    <property type="entry name" value="LOW PSII ACCUMULATION-LIKE PROTEIN"/>
    <property type="match status" value="1"/>
</dbReference>
<sequence>MTSRSTVRQRGSHTLMAEPQEFTQSTRLREETEAPFGKLRTNFAWPALFAGATIATYFGATSLAAESLGMREAADGTLSGLGIDLGALGTIGFLWRRDIAARDSRLRRISAGARLAALSVRLPKGGTAVRLSDLRTKTAAVGGKRLVIVCAQEAAMMASFEAAAEMIRRLEDAELLVVPLLINPAKTGVPTIEPPTAEIEGLVPALVAPPLGLNAWLDVFGDELGTALGQDPRACERGFTLILKKNGRVGTRRLGLPDWGALADDVAARASAGLDTTNI</sequence>
<feature type="transmembrane region" description="Helical" evidence="1">
    <location>
        <begin position="77"/>
        <end position="95"/>
    </location>
</feature>
<reference evidence="2" key="1">
    <citation type="submission" date="2021-01" db="EMBL/GenBank/DDBJ databases">
        <authorList>
            <person name="Corre E."/>
            <person name="Pelletier E."/>
            <person name="Niang G."/>
            <person name="Scheremetjew M."/>
            <person name="Finn R."/>
            <person name="Kale V."/>
            <person name="Holt S."/>
            <person name="Cochrane G."/>
            <person name="Meng A."/>
            <person name="Brown T."/>
            <person name="Cohen L."/>
        </authorList>
    </citation>
    <scope>NUCLEOTIDE SEQUENCE</scope>
    <source>
        <strain evidence="2">PLY182g</strain>
    </source>
</reference>
<dbReference type="EMBL" id="HBEY01040292">
    <property type="protein sequence ID" value="CAD8615872.1"/>
    <property type="molecule type" value="Transcribed_RNA"/>
</dbReference>
<dbReference type="PANTHER" id="PTHR35498">
    <property type="entry name" value="PROTEIN LOW PSII ACCUMULATION 1, CHLOROPLASTIC"/>
    <property type="match status" value="1"/>
</dbReference>
<proteinExistence type="predicted"/>
<feature type="transmembrane region" description="Helical" evidence="1">
    <location>
        <begin position="43"/>
        <end position="65"/>
    </location>
</feature>
<accession>A0A7S0LNP5</accession>
<name>A0A7S0LNP5_9EUKA</name>
<keyword evidence="1" id="KW-1133">Transmembrane helix</keyword>
<dbReference type="AlphaFoldDB" id="A0A7S0LNP5"/>
<dbReference type="InterPro" id="IPR021883">
    <property type="entry name" value="LPA1-like"/>
</dbReference>